<dbReference type="PANTHER" id="PTHR12147">
    <property type="entry name" value="METALLOPEPTIDASE M28 FAMILY MEMBER"/>
    <property type="match status" value="1"/>
</dbReference>
<name>A0ABU2WI35_9GAMM</name>
<dbReference type="RefSeq" id="WP_311364936.1">
    <property type="nucleotide sequence ID" value="NZ_JAVRIC010000011.1"/>
</dbReference>
<evidence type="ECO:0000256" key="2">
    <source>
        <dbReference type="ARBA" id="ARBA00022670"/>
    </source>
</evidence>
<dbReference type="Gene3D" id="3.40.630.10">
    <property type="entry name" value="Zn peptidases"/>
    <property type="match status" value="2"/>
</dbReference>
<feature type="domain" description="Peptidase M28" evidence="7">
    <location>
        <begin position="323"/>
        <end position="539"/>
    </location>
</feature>
<dbReference type="SUPFAM" id="SSF52025">
    <property type="entry name" value="PA domain"/>
    <property type="match status" value="1"/>
</dbReference>
<proteinExistence type="predicted"/>
<evidence type="ECO:0000256" key="5">
    <source>
        <dbReference type="ARBA" id="ARBA00022801"/>
    </source>
</evidence>
<organism evidence="8 9">
    <name type="scientific">Banduia mediterranea</name>
    <dbReference type="NCBI Taxonomy" id="3075609"/>
    <lineage>
        <taxon>Bacteria</taxon>
        <taxon>Pseudomonadati</taxon>
        <taxon>Pseudomonadota</taxon>
        <taxon>Gammaproteobacteria</taxon>
        <taxon>Nevskiales</taxon>
        <taxon>Algiphilaceae</taxon>
        <taxon>Banduia</taxon>
    </lineage>
</organism>
<evidence type="ECO:0000256" key="1">
    <source>
        <dbReference type="ARBA" id="ARBA00022438"/>
    </source>
</evidence>
<dbReference type="CDD" id="cd05660">
    <property type="entry name" value="M28_like_PA"/>
    <property type="match status" value="1"/>
</dbReference>
<dbReference type="InterPro" id="IPR046450">
    <property type="entry name" value="PA_dom_sf"/>
</dbReference>
<evidence type="ECO:0000256" key="4">
    <source>
        <dbReference type="ARBA" id="ARBA00022729"/>
    </source>
</evidence>
<comment type="caution">
    <text evidence="8">The sequence shown here is derived from an EMBL/GenBank/DDBJ whole genome shotgun (WGS) entry which is preliminary data.</text>
</comment>
<protein>
    <submittedName>
        <fullName evidence="8">M28 family metallopeptidase</fullName>
    </submittedName>
</protein>
<keyword evidence="4" id="KW-0732">Signal</keyword>
<keyword evidence="3" id="KW-0479">Metal-binding</keyword>
<dbReference type="Pfam" id="PF04389">
    <property type="entry name" value="Peptidase_M28"/>
    <property type="match status" value="1"/>
</dbReference>
<dbReference type="Proteomes" id="UP001254608">
    <property type="component" value="Unassembled WGS sequence"/>
</dbReference>
<accession>A0ABU2WI35</accession>
<dbReference type="SUPFAM" id="SSF53187">
    <property type="entry name" value="Zn-dependent exopeptidases"/>
    <property type="match status" value="1"/>
</dbReference>
<keyword evidence="6" id="KW-0862">Zinc</keyword>
<dbReference type="PANTHER" id="PTHR12147:SF56">
    <property type="entry name" value="AMINOPEPTIDASE YDR415C-RELATED"/>
    <property type="match status" value="1"/>
</dbReference>
<reference evidence="8 9" key="1">
    <citation type="submission" date="2023-09" db="EMBL/GenBank/DDBJ databases">
        <authorList>
            <person name="Rey-Velasco X."/>
        </authorList>
    </citation>
    <scope>NUCLEOTIDE SEQUENCE [LARGE SCALE GENOMIC DNA]</scope>
    <source>
        <strain evidence="8 9">W345</strain>
    </source>
</reference>
<sequence>MTTKTYTGVALLTLLSLTACEHSSDGGESVSQTEPAEAPVMAVANDAESQIDTDDLLKYIKQLSSDEFEGRLPGTPGGEKTVAYLVEQFKRLGLAPGNPDGSYTQAVPLVGITGQPTMQFTVGDKPIEMQRGSDFVATTAQFTDEVSVEEVPLVFVGYGVQAPEYDWNDYKGIDPKGKALVMLINDPPVSGEDGELDSEVFGGQAMTYYGRWTYKYDIASKLGAAAVIIVHETEPASYPWSVVEHSWTGEQFELAASNKNMDRVPVQGWITLDRAHELFSAAGQDFDALKKQAVSRDFKPVPLDSATVTARIDNTVREVDSQNVIARIEGSDATLKNQYVVYSGHWDHLGRNPDLEGDQIFNGAVDNASGTAGLLEIAQAYKALPQAPKRSILFLAVTAEEQGLLGSKHYAQNPLYPVADTVAMLNMDAMNPFGATRDVQIIGYGQNSLEDIAEEIAASHEREIVPDTAPEKGFYYRSDQFEFAKVGIPALYADGGVDVIGKPKGYGEQKMKEYTANDYHSVSDEVKPDWDLSGMVADQQLLFEIGQHVADSEDIPTWKEGSEFKAVREAQ</sequence>
<keyword evidence="9" id="KW-1185">Reference proteome</keyword>
<keyword evidence="1" id="KW-0031">Aminopeptidase</keyword>
<dbReference type="PROSITE" id="PS51257">
    <property type="entry name" value="PROKAR_LIPOPROTEIN"/>
    <property type="match status" value="1"/>
</dbReference>
<evidence type="ECO:0000256" key="3">
    <source>
        <dbReference type="ARBA" id="ARBA00022723"/>
    </source>
</evidence>
<dbReference type="EMBL" id="JAVRIC010000011">
    <property type="protein sequence ID" value="MDT0497543.1"/>
    <property type="molecule type" value="Genomic_DNA"/>
</dbReference>
<dbReference type="InterPro" id="IPR045175">
    <property type="entry name" value="M28_fam"/>
</dbReference>
<keyword evidence="5" id="KW-0378">Hydrolase</keyword>
<evidence type="ECO:0000313" key="9">
    <source>
        <dbReference type="Proteomes" id="UP001254608"/>
    </source>
</evidence>
<dbReference type="CDD" id="cd04821">
    <property type="entry name" value="PA_M28_1_2"/>
    <property type="match status" value="1"/>
</dbReference>
<dbReference type="Gene3D" id="3.50.30.30">
    <property type="match status" value="1"/>
</dbReference>
<keyword evidence="2" id="KW-0645">Protease</keyword>
<gene>
    <name evidence="8" type="ORF">RM530_09230</name>
</gene>
<evidence type="ECO:0000256" key="6">
    <source>
        <dbReference type="ARBA" id="ARBA00022833"/>
    </source>
</evidence>
<dbReference type="InterPro" id="IPR007484">
    <property type="entry name" value="Peptidase_M28"/>
</dbReference>
<evidence type="ECO:0000313" key="8">
    <source>
        <dbReference type="EMBL" id="MDT0497543.1"/>
    </source>
</evidence>
<evidence type="ECO:0000259" key="7">
    <source>
        <dbReference type="Pfam" id="PF04389"/>
    </source>
</evidence>